<proteinExistence type="predicted"/>
<dbReference type="EMBL" id="MXAP01000056">
    <property type="protein sequence ID" value="OPH38496.1"/>
    <property type="molecule type" value="Genomic_DNA"/>
</dbReference>
<accession>A0ABX3NHX3</accession>
<protein>
    <submittedName>
        <fullName evidence="1">Uncharacterized protein</fullName>
    </submittedName>
</protein>
<evidence type="ECO:0000313" key="1">
    <source>
        <dbReference type="EMBL" id="OPH38496.1"/>
    </source>
</evidence>
<evidence type="ECO:0000313" key="2">
    <source>
        <dbReference type="Proteomes" id="UP000190777"/>
    </source>
</evidence>
<sequence length="120" mass="14133">MAILGKRLTKSTFKSIIKSTFKLFDFPMNEHNDVHDMMIRIEYIINSVIEQTISTNIEHLKNLSVFQIFLSIFCLFYSKNISDKNCIQNIFKNILKKILDIRSHVGLIFLIPRLNTPIYH</sequence>
<name>A0ABX3NHX3_9GAMM</name>
<comment type="caution">
    <text evidence="1">The sequence shown here is derived from an EMBL/GenBank/DDBJ whole genome shotgun (WGS) entry which is preliminary data.</text>
</comment>
<reference evidence="1 2" key="1">
    <citation type="submission" date="2017-03" db="EMBL/GenBank/DDBJ databases">
        <title>Draft genome sequence of Moraxella equi CCUG 4950T type strain.</title>
        <authorList>
            <person name="Salva-Serra F."/>
            <person name="Engstrom-Jakobsson H."/>
            <person name="Thorell K."/>
            <person name="Jaen-Luchoro D."/>
            <person name="Gonzales-Siles L."/>
            <person name="Karlsson R."/>
            <person name="Yazdan S."/>
            <person name="Boulund F."/>
            <person name="Johnning A."/>
            <person name="Engstrand L."/>
            <person name="Kristiansson E."/>
            <person name="Moore E."/>
        </authorList>
    </citation>
    <scope>NUCLEOTIDE SEQUENCE [LARGE SCALE GENOMIC DNA]</scope>
    <source>
        <strain evidence="1 2">CCUG 4950</strain>
    </source>
</reference>
<gene>
    <name evidence="1" type="ORF">B5J93_06060</name>
</gene>
<keyword evidence="2" id="KW-1185">Reference proteome</keyword>
<dbReference type="Proteomes" id="UP000190777">
    <property type="component" value="Unassembled WGS sequence"/>
</dbReference>
<organism evidence="1 2">
    <name type="scientific">Moraxella equi</name>
    <dbReference type="NCBI Taxonomy" id="60442"/>
    <lineage>
        <taxon>Bacteria</taxon>
        <taxon>Pseudomonadati</taxon>
        <taxon>Pseudomonadota</taxon>
        <taxon>Gammaproteobacteria</taxon>
        <taxon>Moraxellales</taxon>
        <taxon>Moraxellaceae</taxon>
        <taxon>Moraxella</taxon>
    </lineage>
</organism>